<feature type="domain" description="NB-ARC" evidence="7">
    <location>
        <begin position="178"/>
        <end position="343"/>
    </location>
</feature>
<evidence type="ECO:0000256" key="6">
    <source>
        <dbReference type="ARBA" id="ARBA00022840"/>
    </source>
</evidence>
<accession>A0AAV9A4N3</accession>
<keyword evidence="2" id="KW-0433">Leucine-rich repeat</keyword>
<keyword evidence="12" id="KW-1185">Reference proteome</keyword>
<reference evidence="11" key="2">
    <citation type="submission" date="2023-06" db="EMBL/GenBank/DDBJ databases">
        <authorList>
            <person name="Ma L."/>
            <person name="Liu K.-W."/>
            <person name="Li Z."/>
            <person name="Hsiao Y.-Y."/>
            <person name="Qi Y."/>
            <person name="Fu T."/>
            <person name="Tang G."/>
            <person name="Zhang D."/>
            <person name="Sun W.-H."/>
            <person name="Liu D.-K."/>
            <person name="Li Y."/>
            <person name="Chen G.-Z."/>
            <person name="Liu X.-D."/>
            <person name="Liao X.-Y."/>
            <person name="Jiang Y.-T."/>
            <person name="Yu X."/>
            <person name="Hao Y."/>
            <person name="Huang J."/>
            <person name="Zhao X.-W."/>
            <person name="Ke S."/>
            <person name="Chen Y.-Y."/>
            <person name="Wu W.-L."/>
            <person name="Hsu J.-L."/>
            <person name="Lin Y.-F."/>
            <person name="Huang M.-D."/>
            <person name="Li C.-Y."/>
            <person name="Huang L."/>
            <person name="Wang Z.-W."/>
            <person name="Zhao X."/>
            <person name="Zhong W.-Y."/>
            <person name="Peng D.-H."/>
            <person name="Ahmad S."/>
            <person name="Lan S."/>
            <person name="Zhang J.-S."/>
            <person name="Tsai W.-C."/>
            <person name="Van De Peer Y."/>
            <person name="Liu Z.-J."/>
        </authorList>
    </citation>
    <scope>NUCLEOTIDE SEQUENCE</scope>
    <source>
        <strain evidence="11">SCP</strain>
        <tissue evidence="11">Leaves</tissue>
    </source>
</reference>
<keyword evidence="3" id="KW-0677">Repeat</keyword>
<evidence type="ECO:0000259" key="10">
    <source>
        <dbReference type="Pfam" id="PF23598"/>
    </source>
</evidence>
<dbReference type="InterPro" id="IPR027417">
    <property type="entry name" value="P-loop_NTPase"/>
</dbReference>
<dbReference type="PANTHER" id="PTHR36766:SF70">
    <property type="entry name" value="DISEASE RESISTANCE PROTEIN RGA4"/>
    <property type="match status" value="1"/>
</dbReference>
<dbReference type="InterPro" id="IPR038005">
    <property type="entry name" value="RX-like_CC"/>
</dbReference>
<dbReference type="SUPFAM" id="SSF52540">
    <property type="entry name" value="P-loop containing nucleoside triphosphate hydrolases"/>
    <property type="match status" value="1"/>
</dbReference>
<dbReference type="EMBL" id="JAUJYN010000012">
    <property type="protein sequence ID" value="KAK1259076.1"/>
    <property type="molecule type" value="Genomic_DNA"/>
</dbReference>
<dbReference type="GO" id="GO:0042742">
    <property type="term" value="P:defense response to bacterium"/>
    <property type="evidence" value="ECO:0007669"/>
    <property type="project" value="UniProtKB-ARBA"/>
</dbReference>
<protein>
    <submittedName>
        <fullName evidence="11">Disease resistance protein RGA1</fullName>
    </submittedName>
</protein>
<dbReference type="Pfam" id="PF23559">
    <property type="entry name" value="WHD_DRP"/>
    <property type="match status" value="1"/>
</dbReference>
<evidence type="ECO:0000313" key="11">
    <source>
        <dbReference type="EMBL" id="KAK1259076.1"/>
    </source>
</evidence>
<dbReference type="PANTHER" id="PTHR36766">
    <property type="entry name" value="PLANT BROAD-SPECTRUM MILDEW RESISTANCE PROTEIN RPW8"/>
    <property type="match status" value="1"/>
</dbReference>
<dbReference type="Gene3D" id="3.40.50.300">
    <property type="entry name" value="P-loop containing nucleotide triphosphate hydrolases"/>
    <property type="match status" value="1"/>
</dbReference>
<dbReference type="Pfam" id="PF18052">
    <property type="entry name" value="Rx_N"/>
    <property type="match status" value="1"/>
</dbReference>
<dbReference type="Gene3D" id="1.20.5.4130">
    <property type="match status" value="1"/>
</dbReference>
<reference evidence="11" key="1">
    <citation type="journal article" date="2023" name="Nat. Commun.">
        <title>Diploid and tetraploid genomes of Acorus and the evolution of monocots.</title>
        <authorList>
            <person name="Ma L."/>
            <person name="Liu K.W."/>
            <person name="Li Z."/>
            <person name="Hsiao Y.Y."/>
            <person name="Qi Y."/>
            <person name="Fu T."/>
            <person name="Tang G.D."/>
            <person name="Zhang D."/>
            <person name="Sun W.H."/>
            <person name="Liu D.K."/>
            <person name="Li Y."/>
            <person name="Chen G.Z."/>
            <person name="Liu X.D."/>
            <person name="Liao X.Y."/>
            <person name="Jiang Y.T."/>
            <person name="Yu X."/>
            <person name="Hao Y."/>
            <person name="Huang J."/>
            <person name="Zhao X.W."/>
            <person name="Ke S."/>
            <person name="Chen Y.Y."/>
            <person name="Wu W.L."/>
            <person name="Hsu J.L."/>
            <person name="Lin Y.F."/>
            <person name="Huang M.D."/>
            <person name="Li C.Y."/>
            <person name="Huang L."/>
            <person name="Wang Z.W."/>
            <person name="Zhao X."/>
            <person name="Zhong W.Y."/>
            <person name="Peng D.H."/>
            <person name="Ahmad S."/>
            <person name="Lan S."/>
            <person name="Zhang J.S."/>
            <person name="Tsai W.C."/>
            <person name="Van de Peer Y."/>
            <person name="Liu Z.J."/>
        </authorList>
    </citation>
    <scope>NUCLEOTIDE SEQUENCE</scope>
    <source>
        <strain evidence="11">SCP</strain>
    </source>
</reference>
<evidence type="ECO:0000256" key="3">
    <source>
        <dbReference type="ARBA" id="ARBA00022737"/>
    </source>
</evidence>
<feature type="domain" description="Disease resistance R13L4/SHOC-2-like LRR" evidence="10">
    <location>
        <begin position="564"/>
        <end position="878"/>
    </location>
</feature>
<proteinExistence type="inferred from homology"/>
<keyword evidence="6" id="KW-0067">ATP-binding</keyword>
<evidence type="ECO:0000259" key="7">
    <source>
        <dbReference type="Pfam" id="PF00931"/>
    </source>
</evidence>
<dbReference type="FunFam" id="1.10.10.10:FF:000322">
    <property type="entry name" value="Probable disease resistance protein At1g63360"/>
    <property type="match status" value="1"/>
</dbReference>
<evidence type="ECO:0000313" key="12">
    <source>
        <dbReference type="Proteomes" id="UP001179952"/>
    </source>
</evidence>
<evidence type="ECO:0000256" key="2">
    <source>
        <dbReference type="ARBA" id="ARBA00022614"/>
    </source>
</evidence>
<evidence type="ECO:0000256" key="1">
    <source>
        <dbReference type="ARBA" id="ARBA00008894"/>
    </source>
</evidence>
<dbReference type="FunFam" id="3.40.50.300:FF:001091">
    <property type="entry name" value="Probable disease resistance protein At1g61300"/>
    <property type="match status" value="1"/>
</dbReference>
<keyword evidence="5" id="KW-0611">Plant defense</keyword>
<gene>
    <name evidence="11" type="ORF">QJS04_geneDACA023249</name>
</gene>
<dbReference type="Pfam" id="PF23598">
    <property type="entry name" value="LRR_14"/>
    <property type="match status" value="1"/>
</dbReference>
<dbReference type="Gene3D" id="1.10.10.10">
    <property type="entry name" value="Winged helix-like DNA-binding domain superfamily/Winged helix DNA-binding domain"/>
    <property type="match status" value="1"/>
</dbReference>
<evidence type="ECO:0000256" key="4">
    <source>
        <dbReference type="ARBA" id="ARBA00022741"/>
    </source>
</evidence>
<comment type="similarity">
    <text evidence="1">Belongs to the disease resistance NB-LRR family.</text>
</comment>
<dbReference type="InterPro" id="IPR042197">
    <property type="entry name" value="Apaf_helical"/>
</dbReference>
<dbReference type="AlphaFoldDB" id="A0AAV9A4N3"/>
<evidence type="ECO:0000256" key="5">
    <source>
        <dbReference type="ARBA" id="ARBA00022821"/>
    </source>
</evidence>
<dbReference type="GO" id="GO:0009626">
    <property type="term" value="P:plant-type hypersensitive response"/>
    <property type="evidence" value="ECO:0007669"/>
    <property type="project" value="UniProtKB-ARBA"/>
</dbReference>
<keyword evidence="4" id="KW-0547">Nucleotide-binding</keyword>
<dbReference type="GO" id="GO:0005524">
    <property type="term" value="F:ATP binding"/>
    <property type="evidence" value="ECO:0007669"/>
    <property type="project" value="UniProtKB-KW"/>
</dbReference>
<dbReference type="InterPro" id="IPR055414">
    <property type="entry name" value="LRR_R13L4/SHOC2-like"/>
</dbReference>
<dbReference type="InterPro" id="IPR041118">
    <property type="entry name" value="Rx_N"/>
</dbReference>
<comment type="caution">
    <text evidence="11">The sequence shown here is derived from an EMBL/GenBank/DDBJ whole genome shotgun (WGS) entry which is preliminary data.</text>
</comment>
<dbReference type="SUPFAM" id="SSF52058">
    <property type="entry name" value="L domain-like"/>
    <property type="match status" value="1"/>
</dbReference>
<dbReference type="PRINTS" id="PR00364">
    <property type="entry name" value="DISEASERSIST"/>
</dbReference>
<dbReference type="CDD" id="cd14798">
    <property type="entry name" value="RX-CC_like"/>
    <property type="match status" value="1"/>
</dbReference>
<name>A0AAV9A4N3_ACOGR</name>
<evidence type="ECO:0000259" key="8">
    <source>
        <dbReference type="Pfam" id="PF18052"/>
    </source>
</evidence>
<dbReference type="Pfam" id="PF00931">
    <property type="entry name" value="NB-ARC"/>
    <property type="match status" value="1"/>
</dbReference>
<dbReference type="InterPro" id="IPR002182">
    <property type="entry name" value="NB-ARC"/>
</dbReference>
<dbReference type="Gene3D" id="1.10.8.430">
    <property type="entry name" value="Helical domain of apoptotic protease-activating factors"/>
    <property type="match status" value="1"/>
</dbReference>
<feature type="domain" description="Disease resistance N-terminal" evidence="8">
    <location>
        <begin position="10"/>
        <end position="84"/>
    </location>
</feature>
<dbReference type="GO" id="GO:0002758">
    <property type="term" value="P:innate immune response-activating signaling pathway"/>
    <property type="evidence" value="ECO:0007669"/>
    <property type="project" value="UniProtKB-ARBA"/>
</dbReference>
<feature type="domain" description="Disease resistance protein winged helix" evidence="9">
    <location>
        <begin position="428"/>
        <end position="493"/>
    </location>
</feature>
<dbReference type="Gene3D" id="3.80.10.10">
    <property type="entry name" value="Ribonuclease Inhibitor"/>
    <property type="match status" value="1"/>
</dbReference>
<sequence>MALIVPTAIVATLIGRARELVEEEVVMLLGVKGEFKNLMKKLEKIRLILDQAGLRELEDVAIRMWLNQLRELMLDAEDLFDDCSSFDVVQTRKSSTSRWLACVSSPLACLNRAVVHGHDVGKRIKSINAGLEQIHKEREQLMPVPTVRIQGFTPATVVRTLPETSEHFTESDVVGIDDDADRLVDLLTGENGRVFAITGMGGVGKTTLAKKVFHDARIQSKLEVKIWVCVSRDFSGTDLLKKIIRCAGKSYGEAQSKGELQSKLGEEALGQRPFLLVLDDMWSSQLWEEFLRSPLRGTSTKSRILITTRHERVAMEMGVVDCHQMKLMTPENGWLMLMRSVVRDGNMKEVEGLRNIGLKIVEKCKHLPLSIEAVGGVLRARGDQRENTWEEVLQSQAWRSTSVPHPALLVSYDDLSVQLKQCFLYCSLFPEDFEFSQNYVIRLWIAEGLLNSETDSSMVVERSAYDSFKDLVARSLFHVVSNKYDGMVCKVHDEHRFLALSFMKNGDSLVNLGELENPMVKPRRLSIVNRELKVIPQLVLKQASLRTLLLSENPLEGDVFDDLFSKLTRIRVLDLSYTGIKSLPKSLSKLVHLRLLKFSFTQITKLPESIGGLQNLQTLDLYWCRSLKTLPEGMAQLCNLRHLDIEAIDGDHTPLNVKGLEHLHTLHGFVVKNGSNNIEELKSLSQLRSLKIWVYGAVSVSEAKEAALKEKAHLKQLWCLFSYRDDEQFGVEMIEQVFKELSPPGSIEKISVSGYFGNQFPVWTSDASLLRNLTYLELGGCSNCAQLPALEQLPHLRNLEISAAFKVRNIGSESRNMNEVAFPKLETLRLAWMDALEGWGGLGNGAFPRLKSLKIERCPKLRSLPEGLKHCTSFRELDIDTSGSLTTIKGLASVRDIKITRNFGLQVISDLPALQSLTIMYCSALREMTNVGDVTKKNLRILLRESMESLPAWVGQVAVSLQRLNFEGTEDLLRRCLPTDGPDWPKIEPISCVDAMLSVLDGSPYFSYTKHPYKFDTNIRAAREREANQGNATSSMRDET</sequence>
<organism evidence="11 12">
    <name type="scientific">Acorus gramineus</name>
    <name type="common">Dwarf sweet flag</name>
    <dbReference type="NCBI Taxonomy" id="55184"/>
    <lineage>
        <taxon>Eukaryota</taxon>
        <taxon>Viridiplantae</taxon>
        <taxon>Streptophyta</taxon>
        <taxon>Embryophyta</taxon>
        <taxon>Tracheophyta</taxon>
        <taxon>Spermatophyta</taxon>
        <taxon>Magnoliopsida</taxon>
        <taxon>Liliopsida</taxon>
        <taxon>Acoraceae</taxon>
        <taxon>Acorus</taxon>
    </lineage>
</organism>
<dbReference type="InterPro" id="IPR058922">
    <property type="entry name" value="WHD_DRP"/>
</dbReference>
<dbReference type="GO" id="GO:0043531">
    <property type="term" value="F:ADP binding"/>
    <property type="evidence" value="ECO:0007669"/>
    <property type="project" value="InterPro"/>
</dbReference>
<dbReference type="InterPro" id="IPR032675">
    <property type="entry name" value="LRR_dom_sf"/>
</dbReference>
<dbReference type="InterPro" id="IPR036388">
    <property type="entry name" value="WH-like_DNA-bd_sf"/>
</dbReference>
<evidence type="ECO:0000259" key="9">
    <source>
        <dbReference type="Pfam" id="PF23559"/>
    </source>
</evidence>
<dbReference type="Proteomes" id="UP001179952">
    <property type="component" value="Unassembled WGS sequence"/>
</dbReference>